<proteinExistence type="predicted"/>
<reference evidence="2" key="1">
    <citation type="submission" date="2022-08" db="EMBL/GenBank/DDBJ databases">
        <authorList>
            <person name="Deng Y."/>
            <person name="Han X.-F."/>
            <person name="Zhang Y.-Q."/>
        </authorList>
    </citation>
    <scope>NUCLEOTIDE SEQUENCE</scope>
    <source>
        <strain evidence="2">CPCC 205763</strain>
    </source>
</reference>
<feature type="transmembrane region" description="Helical" evidence="1">
    <location>
        <begin position="50"/>
        <end position="68"/>
    </location>
</feature>
<organism evidence="2 3">
    <name type="scientific">Herbiconiux aconitum</name>
    <dbReference type="NCBI Taxonomy" id="2970913"/>
    <lineage>
        <taxon>Bacteria</taxon>
        <taxon>Bacillati</taxon>
        <taxon>Actinomycetota</taxon>
        <taxon>Actinomycetes</taxon>
        <taxon>Micrococcales</taxon>
        <taxon>Microbacteriaceae</taxon>
        <taxon>Herbiconiux</taxon>
    </lineage>
</organism>
<evidence type="ECO:0000313" key="3">
    <source>
        <dbReference type="Proteomes" id="UP001165584"/>
    </source>
</evidence>
<keyword evidence="3" id="KW-1185">Reference proteome</keyword>
<feature type="transmembrane region" description="Helical" evidence="1">
    <location>
        <begin position="112"/>
        <end position="135"/>
    </location>
</feature>
<dbReference type="RefSeq" id="WP_259507339.1">
    <property type="nucleotide sequence ID" value="NZ_JANLCM010000001.1"/>
</dbReference>
<accession>A0ABT2GQE6</accession>
<evidence type="ECO:0000256" key="1">
    <source>
        <dbReference type="SAM" id="Phobius"/>
    </source>
</evidence>
<keyword evidence="1" id="KW-1133">Transmembrane helix</keyword>
<keyword evidence="1" id="KW-0472">Membrane</keyword>
<protein>
    <submittedName>
        <fullName evidence="2">Uncharacterized protein</fullName>
    </submittedName>
</protein>
<dbReference type="EMBL" id="JANLCM010000001">
    <property type="protein sequence ID" value="MCS5718451.1"/>
    <property type="molecule type" value="Genomic_DNA"/>
</dbReference>
<feature type="transmembrane region" description="Helical" evidence="1">
    <location>
        <begin position="74"/>
        <end position="92"/>
    </location>
</feature>
<sequence length="185" mass="19739">MNSSEFLLGLGGVAATLIGTFIVGVFFYLDTDLHRMMMASDAADHYLRSGVRWVFAVYALPLFVALTLAVFDPIWGALTFIGISVIVLLSTVDTGRRMLKRRGSGESIGLVVNQWVCTGAVVVLVSLPWILGGWVPPATAFIPSIVLALAAAFASTVALIMKQFDLTAAMAESSPSDLESDDAPR</sequence>
<name>A0ABT2GQE6_9MICO</name>
<dbReference type="Proteomes" id="UP001165584">
    <property type="component" value="Unassembled WGS sequence"/>
</dbReference>
<feature type="transmembrane region" description="Helical" evidence="1">
    <location>
        <begin position="6"/>
        <end position="29"/>
    </location>
</feature>
<comment type="caution">
    <text evidence="2">The sequence shown here is derived from an EMBL/GenBank/DDBJ whole genome shotgun (WGS) entry which is preliminary data.</text>
</comment>
<feature type="transmembrane region" description="Helical" evidence="1">
    <location>
        <begin position="141"/>
        <end position="161"/>
    </location>
</feature>
<evidence type="ECO:0000313" key="2">
    <source>
        <dbReference type="EMBL" id="MCS5718451.1"/>
    </source>
</evidence>
<gene>
    <name evidence="2" type="ORF">N1027_09905</name>
</gene>
<keyword evidence="1" id="KW-0812">Transmembrane</keyword>